<evidence type="ECO:0000256" key="2">
    <source>
        <dbReference type="ARBA" id="ARBA00006796"/>
    </source>
</evidence>
<dbReference type="Gene3D" id="3.50.50.60">
    <property type="entry name" value="FAD/NAD(P)-binding domain"/>
    <property type="match status" value="1"/>
</dbReference>
<dbReference type="Pfam" id="PF07992">
    <property type="entry name" value="Pyr_redox_2"/>
    <property type="match status" value="1"/>
</dbReference>
<keyword evidence="3" id="KW-0285">Flavoprotein</keyword>
<gene>
    <name evidence="8" type="ORF">SAMN02745118_02083</name>
</gene>
<dbReference type="SUPFAM" id="SSF54373">
    <property type="entry name" value="FAD-linked reductases, C-terminal domain"/>
    <property type="match status" value="1"/>
</dbReference>
<dbReference type="AlphaFoldDB" id="A0A1T4P9V8"/>
<dbReference type="PANTHER" id="PTHR43624:SF2">
    <property type="entry name" value="ELECTRON TRANSFER FLAVOPROTEIN-QUINONE OXIDOREDUCTASE YDIS-RELATED"/>
    <property type="match status" value="1"/>
</dbReference>
<accession>A0A1T4P9V8</accession>
<evidence type="ECO:0000259" key="7">
    <source>
        <dbReference type="Pfam" id="PF26311"/>
    </source>
</evidence>
<feature type="domain" description="FAD/NAD(P)-binding" evidence="6">
    <location>
        <begin position="6"/>
        <end position="175"/>
    </location>
</feature>
<dbReference type="EMBL" id="FUWM01000018">
    <property type="protein sequence ID" value="SJZ88026.1"/>
    <property type="molecule type" value="Genomic_DNA"/>
</dbReference>
<evidence type="ECO:0000256" key="1">
    <source>
        <dbReference type="ARBA" id="ARBA00001974"/>
    </source>
</evidence>
<dbReference type="InterPro" id="IPR059103">
    <property type="entry name" value="FixC-like_C"/>
</dbReference>
<dbReference type="InterPro" id="IPR023753">
    <property type="entry name" value="FAD/NAD-binding_dom"/>
</dbReference>
<comment type="cofactor">
    <cofactor evidence="1">
        <name>FAD</name>
        <dbReference type="ChEBI" id="CHEBI:57692"/>
    </cofactor>
</comment>
<dbReference type="GO" id="GO:0016491">
    <property type="term" value="F:oxidoreductase activity"/>
    <property type="evidence" value="ECO:0007669"/>
    <property type="project" value="UniProtKB-KW"/>
</dbReference>
<evidence type="ECO:0000259" key="6">
    <source>
        <dbReference type="Pfam" id="PF07992"/>
    </source>
</evidence>
<dbReference type="RefSeq" id="WP_078810516.1">
    <property type="nucleotide sequence ID" value="NZ_FUWM01000018.1"/>
</dbReference>
<evidence type="ECO:0000256" key="4">
    <source>
        <dbReference type="ARBA" id="ARBA00022827"/>
    </source>
</evidence>
<dbReference type="PRINTS" id="PR00411">
    <property type="entry name" value="PNDRDTASEI"/>
</dbReference>
<dbReference type="PANTHER" id="PTHR43624">
    <property type="entry name" value="ELECTRON TRANSFER FLAVOPROTEIN-QUINONE OXIDOREDUCTASE YDIS-RELATED"/>
    <property type="match status" value="1"/>
</dbReference>
<feature type="domain" description="FixC-like C-terminal" evidence="7">
    <location>
        <begin position="385"/>
        <end position="433"/>
    </location>
</feature>
<dbReference type="InterPro" id="IPR039651">
    <property type="entry name" value="FixC-like"/>
</dbReference>
<keyword evidence="4" id="KW-0274">FAD</keyword>
<sequence>MGNDRYDAVIVGAGPAGASAALLLAQNNSSVALIERGKKPGSKNMFGGSIYRKPTAKIIPGFWEKAPLERSIVTDELWLMDKNSAVKVGFTGLKFNEPPYNKFSAIRSKFDAWFANKAVEAGANLMTETLVDDLVYEKIGLLKKKVNGVKLDNGEIIYADVVLIAEGASANLTQKAGMRGRIEASSLTLYVKEELALPPEIIEARFNLEPGEGANLGMIGYPTSGVIGKGGLWTNKKSISLITGGYLNQINAKGISPYQLLSRFKKHPLIKRLIAGAESIAYKAHVIPKGGYENVPQLYDDGLLIAGDAAMMISGRRGSDIAMLTGLYAAETIAQARAAEDYSAKVLKGYEKRVMDSFFMKSIKKSKSAKKYYKDHPDADYLLTKAANDAAYRFFEVGVEPSEQKIKKIKKEILNMEPTKKLITDLYYGFKDWGIF</sequence>
<keyword evidence="9" id="KW-1185">Reference proteome</keyword>
<dbReference type="SUPFAM" id="SSF51905">
    <property type="entry name" value="FAD/NAD(P)-binding domain"/>
    <property type="match status" value="1"/>
</dbReference>
<comment type="similarity">
    <text evidence="2">Belongs to the ETF-QO/FixC family.</text>
</comment>
<dbReference type="Pfam" id="PF26311">
    <property type="entry name" value="ETF-QO_FixC_C"/>
    <property type="match status" value="1"/>
</dbReference>
<reference evidence="9" key="1">
    <citation type="submission" date="2017-02" db="EMBL/GenBank/DDBJ databases">
        <authorList>
            <person name="Varghese N."/>
            <person name="Submissions S."/>
        </authorList>
    </citation>
    <scope>NUCLEOTIDE SEQUENCE [LARGE SCALE GENOMIC DNA]</scope>
    <source>
        <strain evidence="9">ATCC BAA-73</strain>
    </source>
</reference>
<dbReference type="PRINTS" id="PR00368">
    <property type="entry name" value="FADPNR"/>
</dbReference>
<proteinExistence type="inferred from homology"/>
<evidence type="ECO:0000256" key="3">
    <source>
        <dbReference type="ARBA" id="ARBA00022630"/>
    </source>
</evidence>
<keyword evidence="5" id="KW-0560">Oxidoreductase</keyword>
<dbReference type="InterPro" id="IPR036188">
    <property type="entry name" value="FAD/NAD-bd_sf"/>
</dbReference>
<protein>
    <submittedName>
        <fullName evidence="8">Electron transfer flavoprotein-quinone oxidoreductase</fullName>
    </submittedName>
</protein>
<evidence type="ECO:0000313" key="8">
    <source>
        <dbReference type="EMBL" id="SJZ88026.1"/>
    </source>
</evidence>
<evidence type="ECO:0000313" key="9">
    <source>
        <dbReference type="Proteomes" id="UP000190625"/>
    </source>
</evidence>
<name>A0A1T4P9V8_9FIRM</name>
<dbReference type="Proteomes" id="UP000190625">
    <property type="component" value="Unassembled WGS sequence"/>
</dbReference>
<evidence type="ECO:0000256" key="5">
    <source>
        <dbReference type="ARBA" id="ARBA00023002"/>
    </source>
</evidence>
<dbReference type="STRING" id="142842.SAMN02745118_02083"/>
<dbReference type="OrthoDB" id="9806565at2"/>
<organism evidence="8 9">
    <name type="scientific">Selenihalanaerobacter shriftii</name>
    <dbReference type="NCBI Taxonomy" id="142842"/>
    <lineage>
        <taxon>Bacteria</taxon>
        <taxon>Bacillati</taxon>
        <taxon>Bacillota</taxon>
        <taxon>Clostridia</taxon>
        <taxon>Halanaerobiales</taxon>
        <taxon>Halobacteroidaceae</taxon>
        <taxon>Selenihalanaerobacter</taxon>
    </lineage>
</organism>